<organism evidence="2 3">
    <name type="scientific">Borrelia crocidurae (strain Achema)</name>
    <dbReference type="NCBI Taxonomy" id="1155096"/>
    <lineage>
        <taxon>Bacteria</taxon>
        <taxon>Pseudomonadati</taxon>
        <taxon>Spirochaetota</taxon>
        <taxon>Spirochaetia</taxon>
        <taxon>Spirochaetales</taxon>
        <taxon>Borreliaceae</taxon>
        <taxon>Borrelia</taxon>
    </lineage>
</organism>
<dbReference type="EMBL" id="CP003426">
    <property type="protein sequence ID" value="AFI31257.1"/>
    <property type="molecule type" value="Genomic_DNA"/>
</dbReference>
<name>I0FCQ1_BORCA</name>
<evidence type="ECO:0000313" key="2">
    <source>
        <dbReference type="EMBL" id="AFI31257.1"/>
    </source>
</evidence>
<sequence>MNFLYFVLCSLINLSLMFFIFFLEFLFVSRLNIIVSPIFQYVLIIVMIFISIAISYFLSSVIFRNILSKFFDLD</sequence>
<reference evidence="3" key="2">
    <citation type="submission" date="2012-03" db="EMBL/GenBank/DDBJ databases">
        <title>Complete genome sequence of Borrelia crocidurae.</title>
        <authorList>
            <person name="Elbir H."/>
            <person name="Gimenez G."/>
            <person name="Robert C."/>
            <person name="Raoult D."/>
            <person name="Drancourt M."/>
        </authorList>
    </citation>
    <scope>NUCLEOTIDE SEQUENCE [LARGE SCALE GENOMIC DNA]</scope>
    <source>
        <strain evidence="3">Achema</strain>
    </source>
</reference>
<dbReference type="KEGG" id="bcw:Q7M_478"/>
<reference evidence="2 3" key="1">
    <citation type="journal article" date="2012" name="J. Bacteriol.">
        <title>Complete Genome Sequence of Borrelia crocidurae.</title>
        <authorList>
            <person name="Elbir H."/>
            <person name="Gimenez G."/>
            <person name="Robert C."/>
            <person name="Bergstrom S."/>
            <person name="Cutler S."/>
            <person name="Raoult D."/>
            <person name="Drancourt M."/>
        </authorList>
    </citation>
    <scope>NUCLEOTIDE SEQUENCE [LARGE SCALE GENOMIC DNA]</scope>
    <source>
        <strain evidence="2 3">Achema</strain>
    </source>
</reference>
<dbReference type="HOGENOM" id="CLU_199557_0_0_12"/>
<dbReference type="AlphaFoldDB" id="I0FCQ1"/>
<dbReference type="PATRIC" id="fig|1155096.3.peg.495"/>
<feature type="transmembrane region" description="Helical" evidence="1">
    <location>
        <begin position="5"/>
        <end position="26"/>
    </location>
</feature>
<dbReference type="Proteomes" id="UP000005212">
    <property type="component" value="Chromosome"/>
</dbReference>
<keyword evidence="1" id="KW-1133">Transmembrane helix</keyword>
<accession>I0FCQ1</accession>
<protein>
    <submittedName>
        <fullName evidence="2">Uncharacterized protein</fullName>
    </submittedName>
</protein>
<keyword evidence="1" id="KW-0472">Membrane</keyword>
<evidence type="ECO:0000256" key="1">
    <source>
        <dbReference type="SAM" id="Phobius"/>
    </source>
</evidence>
<evidence type="ECO:0000313" key="3">
    <source>
        <dbReference type="Proteomes" id="UP000005212"/>
    </source>
</evidence>
<gene>
    <name evidence="2" type="ordered locus">Q7M_478</name>
</gene>
<keyword evidence="1" id="KW-0812">Transmembrane</keyword>
<feature type="transmembrane region" description="Helical" evidence="1">
    <location>
        <begin position="38"/>
        <end position="63"/>
    </location>
</feature>
<proteinExistence type="predicted"/>